<feature type="compositionally biased region" description="Gly residues" evidence="1">
    <location>
        <begin position="15"/>
        <end position="30"/>
    </location>
</feature>
<dbReference type="Proteomes" id="UP001183607">
    <property type="component" value="Unassembled WGS sequence"/>
</dbReference>
<dbReference type="RefSeq" id="WP_093854184.1">
    <property type="nucleotide sequence ID" value="NZ_JAVRER010000012.1"/>
</dbReference>
<evidence type="ECO:0000313" key="3">
    <source>
        <dbReference type="Proteomes" id="UP001183607"/>
    </source>
</evidence>
<feature type="compositionally biased region" description="Polar residues" evidence="1">
    <location>
        <begin position="1"/>
        <end position="14"/>
    </location>
</feature>
<accession>A0ABD5E398</accession>
<name>A0ABD5E398_9ACTN</name>
<comment type="caution">
    <text evidence="2">The sequence shown here is derived from an EMBL/GenBank/DDBJ whole genome shotgun (WGS) entry which is preliminary data.</text>
</comment>
<organism evidence="2 3">
    <name type="scientific">Streptomyces evansiae</name>
    <dbReference type="NCBI Taxonomy" id="3075535"/>
    <lineage>
        <taxon>Bacteria</taxon>
        <taxon>Bacillati</taxon>
        <taxon>Actinomycetota</taxon>
        <taxon>Actinomycetes</taxon>
        <taxon>Kitasatosporales</taxon>
        <taxon>Streptomycetaceae</taxon>
        <taxon>Streptomyces</taxon>
    </lineage>
</organism>
<evidence type="ECO:0000313" key="2">
    <source>
        <dbReference type="EMBL" id="MDT0415924.1"/>
    </source>
</evidence>
<protein>
    <submittedName>
        <fullName evidence="2">Uncharacterized protein</fullName>
    </submittedName>
</protein>
<evidence type="ECO:0000256" key="1">
    <source>
        <dbReference type="SAM" id="MobiDB-lite"/>
    </source>
</evidence>
<gene>
    <name evidence="2" type="ORF">RM574_10520</name>
</gene>
<proteinExistence type="predicted"/>
<reference evidence="3" key="1">
    <citation type="submission" date="2023-07" db="EMBL/GenBank/DDBJ databases">
        <title>30 novel species of actinomycetes from the DSMZ collection.</title>
        <authorList>
            <person name="Nouioui I."/>
        </authorList>
    </citation>
    <scope>NUCLEOTIDE SEQUENCE [LARGE SCALE GENOMIC DNA]</scope>
    <source>
        <strain evidence="3">DSM 41982</strain>
    </source>
</reference>
<feature type="region of interest" description="Disordered" evidence="1">
    <location>
        <begin position="1"/>
        <end position="31"/>
    </location>
</feature>
<sequence>MHTIGTQGIESGTGNASGTGDGLGPPGAVGGSFAALPRVAQGVLVPHVRSVRGELFAAGAPGLGGLGLVRWPRRSASDGGT</sequence>
<dbReference type="AlphaFoldDB" id="A0ABD5E398"/>
<dbReference type="EMBL" id="JAVRER010000012">
    <property type="protein sequence ID" value="MDT0415924.1"/>
    <property type="molecule type" value="Genomic_DNA"/>
</dbReference>